<dbReference type="Gene3D" id="1.10.287.1080">
    <property type="entry name" value="MazG-like"/>
    <property type="match status" value="1"/>
</dbReference>
<evidence type="ECO:0000256" key="6">
    <source>
        <dbReference type="ARBA" id="ARBA00022741"/>
    </source>
</evidence>
<proteinExistence type="inferred from homology"/>
<evidence type="ECO:0000256" key="9">
    <source>
        <dbReference type="ARBA" id="ARBA00023102"/>
    </source>
</evidence>
<comment type="similarity">
    <text evidence="3">Belongs to the PRA-PH family.</text>
</comment>
<name>A0A5P6P5G4_9BRAD</name>
<dbReference type="GO" id="GO:0005524">
    <property type="term" value="F:ATP binding"/>
    <property type="evidence" value="ECO:0007669"/>
    <property type="project" value="UniProtKB-KW"/>
</dbReference>
<evidence type="ECO:0000256" key="2">
    <source>
        <dbReference type="ARBA" id="ARBA00005204"/>
    </source>
</evidence>
<evidence type="ECO:0000256" key="10">
    <source>
        <dbReference type="SAM" id="MobiDB-lite"/>
    </source>
</evidence>
<dbReference type="InterPro" id="IPR021130">
    <property type="entry name" value="PRib-ATP_PPHydrolase-like"/>
</dbReference>
<evidence type="ECO:0000256" key="5">
    <source>
        <dbReference type="ARBA" id="ARBA00022605"/>
    </source>
</evidence>
<evidence type="ECO:0000256" key="3">
    <source>
        <dbReference type="ARBA" id="ARBA00009392"/>
    </source>
</evidence>
<dbReference type="CDD" id="cd11534">
    <property type="entry name" value="NTP-PPase_HisIE_like"/>
    <property type="match status" value="1"/>
</dbReference>
<dbReference type="UniPathway" id="UPA00031">
    <property type="reaction ID" value="UER00007"/>
</dbReference>
<dbReference type="EC" id="3.6.1.31" evidence="4"/>
<evidence type="ECO:0000313" key="11">
    <source>
        <dbReference type="EMBL" id="QFI73426.1"/>
    </source>
</evidence>
<evidence type="ECO:0000313" key="12">
    <source>
        <dbReference type="Proteomes" id="UP000325641"/>
    </source>
</evidence>
<comment type="catalytic activity">
    <reaction evidence="1">
        <text>1-(5-phospho-beta-D-ribosyl)-ATP + H2O = 1-(5-phospho-beta-D-ribosyl)-5'-AMP + diphosphate + H(+)</text>
        <dbReference type="Rhea" id="RHEA:22828"/>
        <dbReference type="ChEBI" id="CHEBI:15377"/>
        <dbReference type="ChEBI" id="CHEBI:15378"/>
        <dbReference type="ChEBI" id="CHEBI:33019"/>
        <dbReference type="ChEBI" id="CHEBI:59457"/>
        <dbReference type="ChEBI" id="CHEBI:73183"/>
        <dbReference type="EC" id="3.6.1.31"/>
    </reaction>
</comment>
<keyword evidence="6" id="KW-0547">Nucleotide-binding</keyword>
<dbReference type="PANTHER" id="PTHR42945">
    <property type="entry name" value="HISTIDINE BIOSYNTHESIS BIFUNCTIONAL PROTEIN"/>
    <property type="match status" value="1"/>
</dbReference>
<protein>
    <recommendedName>
        <fullName evidence="4">phosphoribosyl-ATP diphosphatase</fullName>
        <ecNumber evidence="4">3.6.1.31</ecNumber>
    </recommendedName>
</protein>
<keyword evidence="8" id="KW-0067">ATP-binding</keyword>
<feature type="compositionally biased region" description="Basic and acidic residues" evidence="10">
    <location>
        <begin position="163"/>
        <end position="172"/>
    </location>
</feature>
<evidence type="ECO:0000256" key="8">
    <source>
        <dbReference type="ARBA" id="ARBA00022840"/>
    </source>
</evidence>
<comment type="pathway">
    <text evidence="2">Amino-acid biosynthesis; L-histidine biosynthesis; L-histidine from 5-phospho-alpha-D-ribose 1-diphosphate: step 2/9.</text>
</comment>
<keyword evidence="7 11" id="KW-0378">Hydrolase</keyword>
<evidence type="ECO:0000256" key="4">
    <source>
        <dbReference type="ARBA" id="ARBA00012414"/>
    </source>
</evidence>
<dbReference type="KEGG" id="bbet:F8237_14085"/>
<sequence length="172" mass="18806">MNAVVALLPARPAGTNTTCANTIFANDLEQLYNALNDVTLTEHARTAELMNAGLRKISQKVVEEAAEVALEAVRKRTQKTVSESADLLYHLVVLWHALNIEPSEVWAEMRRRVESMGIAEKLPKPRRGTTDPAPVNDSSEGNRVPAPCITANSRAPAPCPEEQPERTRPCAS</sequence>
<dbReference type="SUPFAM" id="SSF101386">
    <property type="entry name" value="all-alpha NTP pyrophosphatases"/>
    <property type="match status" value="1"/>
</dbReference>
<dbReference type="GO" id="GO:0000105">
    <property type="term" value="P:L-histidine biosynthetic process"/>
    <property type="evidence" value="ECO:0007669"/>
    <property type="project" value="UniProtKB-UniPathway"/>
</dbReference>
<evidence type="ECO:0000256" key="1">
    <source>
        <dbReference type="ARBA" id="ARBA00001460"/>
    </source>
</evidence>
<feature type="region of interest" description="Disordered" evidence="10">
    <location>
        <begin position="120"/>
        <end position="172"/>
    </location>
</feature>
<organism evidence="11 12">
    <name type="scientific">Bradyrhizobium betae</name>
    <dbReference type="NCBI Taxonomy" id="244734"/>
    <lineage>
        <taxon>Bacteria</taxon>
        <taxon>Pseudomonadati</taxon>
        <taxon>Pseudomonadota</taxon>
        <taxon>Alphaproteobacteria</taxon>
        <taxon>Hyphomicrobiales</taxon>
        <taxon>Nitrobacteraceae</taxon>
        <taxon>Bradyrhizobium</taxon>
    </lineage>
</organism>
<keyword evidence="5" id="KW-0028">Amino-acid biosynthesis</keyword>
<dbReference type="Pfam" id="PF01503">
    <property type="entry name" value="PRA-PH"/>
    <property type="match status" value="1"/>
</dbReference>
<dbReference type="RefSeq" id="WP_006022593.1">
    <property type="nucleotide sequence ID" value="NZ_CP044543.1"/>
</dbReference>
<reference evidence="12" key="1">
    <citation type="submission" date="2019-10" db="EMBL/GenBank/DDBJ databases">
        <title>Complete Genome Sequence of Bradyrhizobium betae type strain PL7HG1T.</title>
        <authorList>
            <person name="Bromfield E.S.P."/>
            <person name="Cloutier S."/>
        </authorList>
    </citation>
    <scope>NUCLEOTIDE SEQUENCE [LARGE SCALE GENOMIC DNA]</scope>
    <source>
        <strain evidence="12">PL7HG1</strain>
    </source>
</reference>
<dbReference type="Proteomes" id="UP000325641">
    <property type="component" value="Chromosome"/>
</dbReference>
<dbReference type="AlphaFoldDB" id="A0A5P6P5G4"/>
<accession>A0A5P6P5G4</accession>
<dbReference type="NCBIfam" id="TIGR03188">
    <property type="entry name" value="histidine_hisI"/>
    <property type="match status" value="1"/>
</dbReference>
<gene>
    <name evidence="11" type="primary">hisE</name>
    <name evidence="11" type="ORF">F8237_14085</name>
</gene>
<dbReference type="InterPro" id="IPR008179">
    <property type="entry name" value="HisE"/>
</dbReference>
<dbReference type="PANTHER" id="PTHR42945:SF1">
    <property type="entry name" value="HISTIDINE BIOSYNTHESIS BIFUNCTIONAL PROTEIN HIS7"/>
    <property type="match status" value="1"/>
</dbReference>
<evidence type="ECO:0000256" key="7">
    <source>
        <dbReference type="ARBA" id="ARBA00022801"/>
    </source>
</evidence>
<dbReference type="OrthoDB" id="9814738at2"/>
<dbReference type="EMBL" id="CP044543">
    <property type="protein sequence ID" value="QFI73426.1"/>
    <property type="molecule type" value="Genomic_DNA"/>
</dbReference>
<keyword evidence="9" id="KW-0368">Histidine biosynthesis</keyword>
<dbReference type="GO" id="GO:0004636">
    <property type="term" value="F:phosphoribosyl-ATP diphosphatase activity"/>
    <property type="evidence" value="ECO:0007669"/>
    <property type="project" value="UniProtKB-EC"/>
</dbReference>